<dbReference type="RefSeq" id="WP_317641942.1">
    <property type="nucleotide sequence ID" value="NZ_JAPMIV010000076.1"/>
</dbReference>
<evidence type="ECO:0008006" key="3">
    <source>
        <dbReference type="Google" id="ProtNLM"/>
    </source>
</evidence>
<dbReference type="Proteomes" id="UP001276150">
    <property type="component" value="Unassembled WGS sequence"/>
</dbReference>
<reference evidence="1 2" key="1">
    <citation type="submission" date="2022-11" db="EMBL/GenBank/DDBJ databases">
        <title>Deinococcus ZS9-10, Low Temperature and Draught-tolerating, UV-resistant Bacteria from Continental Antarctica.</title>
        <authorList>
            <person name="Cheng L."/>
        </authorList>
    </citation>
    <scope>NUCLEOTIDE SEQUENCE [LARGE SCALE GENOMIC DNA]</scope>
    <source>
        <strain evidence="1 2">ZS9-10</strain>
    </source>
</reference>
<sequence length="60" mass="6510">MGLENTAPYVIAGDQDGGRDILPWNLPPDGPHTFTVTGYFNDSTTGTADTPLTLKFTVRR</sequence>
<gene>
    <name evidence="1" type="ORF">ORD21_18495</name>
</gene>
<proteinExistence type="predicted"/>
<evidence type="ECO:0000313" key="1">
    <source>
        <dbReference type="EMBL" id="MDV6376587.1"/>
    </source>
</evidence>
<dbReference type="EMBL" id="JAPMIV010000076">
    <property type="protein sequence ID" value="MDV6376587.1"/>
    <property type="molecule type" value="Genomic_DNA"/>
</dbReference>
<organism evidence="1 2">
    <name type="scientific">Deinococcus arenicola</name>
    <dbReference type="NCBI Taxonomy" id="2994950"/>
    <lineage>
        <taxon>Bacteria</taxon>
        <taxon>Thermotogati</taxon>
        <taxon>Deinococcota</taxon>
        <taxon>Deinococci</taxon>
        <taxon>Deinococcales</taxon>
        <taxon>Deinococcaceae</taxon>
        <taxon>Deinococcus</taxon>
    </lineage>
</organism>
<evidence type="ECO:0000313" key="2">
    <source>
        <dbReference type="Proteomes" id="UP001276150"/>
    </source>
</evidence>
<keyword evidence="2" id="KW-1185">Reference proteome</keyword>
<name>A0ABU4DVW3_9DEIO</name>
<accession>A0ABU4DVW3</accession>
<protein>
    <recommendedName>
        <fullName evidence="3">Bacterial Ig-like domain-containing protein</fullName>
    </recommendedName>
</protein>
<comment type="caution">
    <text evidence="1">The sequence shown here is derived from an EMBL/GenBank/DDBJ whole genome shotgun (WGS) entry which is preliminary data.</text>
</comment>